<dbReference type="InterPro" id="IPR036388">
    <property type="entry name" value="WH-like_DNA-bd_sf"/>
</dbReference>
<dbReference type="GO" id="GO:0008982">
    <property type="term" value="F:protein-N(PI)-phosphohistidine-sugar phosphotransferase activity"/>
    <property type="evidence" value="ECO:0007669"/>
    <property type="project" value="InterPro"/>
</dbReference>
<feature type="coiled-coil region" evidence="5">
    <location>
        <begin position="208"/>
        <end position="235"/>
    </location>
</feature>
<sequence length="617" mass="72050">MQQITKRQIQVLLQLLEDSQPVTTKELAAQQNVSVRTIKYDLDTIRLWLKARNQDLTSKRSQGVWLTLSDSERIKLKSELMDVDRLELYADQTLRLDRLSIFLMLTNQAITSFELAERLMVSKDTVLNDLEVLEKRLTDQGMTLERLSRKGFLITGPEHQVRLLIEEVLQKDLTDYDIYKIMDLLLQSEKKEGYELYSAKGTAFQEVFNQVLADMRQLLKQIDTAELNYAELLNMLIRVAIATIRLQNEYTIGRYQLLNDPKEHQELSYLLMQQVFAHYQLPLFEDEYRYIYSDTFENDLQQDVMVLTENLIQKVSKKINYSFFNDPQLLNNLYAHLSMRLSRKQNFVNEYNPFKDDIKAKYPELFDAIDMVVRREIRGKSLLINDSFIAYIALHFLVSYEKAADMRSVRAVYVCSTGLGVTSLIKQKISEELSNIEIAAFASVLNAKEVIKQKEPELVISIFPIEGIDCEFIKVHPLPTKQDLEKIQQAVKKILSQTPQHGVRKVRWEPAGNRTSLEDFSKELILQAYTIYEKLLLLFQEQLNQEYREAFLLHVFLMVHRITFDQQYMMEGNKVDEVLSTFTSYNKQIEELFAEHNLAINQSEITALFAYIKGGNE</sequence>
<dbReference type="EMBL" id="RYZS01000001">
    <property type="protein sequence ID" value="RVU94299.1"/>
    <property type="molecule type" value="Genomic_DNA"/>
</dbReference>
<dbReference type="Proteomes" id="UP000288388">
    <property type="component" value="Unassembled WGS sequence"/>
</dbReference>
<dbReference type="RefSeq" id="WP_127978481.1">
    <property type="nucleotide sequence ID" value="NZ_JAEMPA010000239.1"/>
</dbReference>
<dbReference type="PANTHER" id="PTHR30185">
    <property type="entry name" value="CRYPTIC BETA-GLUCOSIDE BGL OPERON ANTITERMINATOR"/>
    <property type="match status" value="1"/>
</dbReference>
<evidence type="ECO:0000256" key="4">
    <source>
        <dbReference type="ARBA" id="ARBA00023163"/>
    </source>
</evidence>
<evidence type="ECO:0000313" key="8">
    <source>
        <dbReference type="EMBL" id="RVU94299.1"/>
    </source>
</evidence>
<evidence type="ECO:0000256" key="1">
    <source>
        <dbReference type="ARBA" id="ARBA00022737"/>
    </source>
</evidence>
<evidence type="ECO:0000256" key="2">
    <source>
        <dbReference type="ARBA" id="ARBA00023015"/>
    </source>
</evidence>
<dbReference type="Gene3D" id="3.40.50.2300">
    <property type="match status" value="1"/>
</dbReference>
<protein>
    <submittedName>
        <fullName evidence="8">Transcription antiterminator</fullName>
    </submittedName>
</protein>
<dbReference type="InterPro" id="IPR013011">
    <property type="entry name" value="PTS_EIIB_2"/>
</dbReference>
<dbReference type="AlphaFoldDB" id="A0A437ULD1"/>
<reference evidence="8 9" key="1">
    <citation type="submission" date="2018-12" db="EMBL/GenBank/DDBJ databases">
        <title>A novel vanA-carrying plasmid in a clinical isolate of Enterococcus avium.</title>
        <authorList>
            <person name="Bernasconi O.J."/>
            <person name="Luzzaro F."/>
            <person name="Endimiani A."/>
        </authorList>
    </citation>
    <scope>NUCLEOTIDE SEQUENCE [LARGE SCALE GENOMIC DNA]</scope>
    <source>
        <strain evidence="8 9">LC0559/18</strain>
    </source>
</reference>
<organism evidence="8 9">
    <name type="scientific">Enterococcus avium</name>
    <name type="common">Streptococcus avium</name>
    <dbReference type="NCBI Taxonomy" id="33945"/>
    <lineage>
        <taxon>Bacteria</taxon>
        <taxon>Bacillati</taxon>
        <taxon>Bacillota</taxon>
        <taxon>Bacilli</taxon>
        <taxon>Lactobacillales</taxon>
        <taxon>Enterococcaceae</taxon>
        <taxon>Enterococcus</taxon>
    </lineage>
</organism>
<dbReference type="PROSITE" id="PS51372">
    <property type="entry name" value="PRD_2"/>
    <property type="match status" value="1"/>
</dbReference>
<name>A0A437ULD1_ENTAV</name>
<keyword evidence="3" id="KW-0010">Activator</keyword>
<dbReference type="InterPro" id="IPR036390">
    <property type="entry name" value="WH_DNA-bd_sf"/>
</dbReference>
<keyword evidence="2" id="KW-0805">Transcription regulation</keyword>
<keyword evidence="4" id="KW-0804">Transcription</keyword>
<dbReference type="GO" id="GO:0006355">
    <property type="term" value="P:regulation of DNA-templated transcription"/>
    <property type="evidence" value="ECO:0007669"/>
    <property type="project" value="InterPro"/>
</dbReference>
<dbReference type="InterPro" id="IPR036634">
    <property type="entry name" value="PRD_sf"/>
</dbReference>
<keyword evidence="5" id="KW-0175">Coiled coil</keyword>
<dbReference type="InterPro" id="IPR007737">
    <property type="entry name" value="Mga_HTH"/>
</dbReference>
<dbReference type="PROSITE" id="PS51099">
    <property type="entry name" value="PTS_EIIB_TYPE_2"/>
    <property type="match status" value="1"/>
</dbReference>
<dbReference type="InterPro" id="IPR013196">
    <property type="entry name" value="HTH_11"/>
</dbReference>
<dbReference type="Pfam" id="PF00874">
    <property type="entry name" value="PRD"/>
    <property type="match status" value="1"/>
</dbReference>
<gene>
    <name evidence="8" type="ORF">EK398_05270</name>
</gene>
<evidence type="ECO:0000259" key="6">
    <source>
        <dbReference type="PROSITE" id="PS51099"/>
    </source>
</evidence>
<feature type="domain" description="PRD" evidence="7">
    <location>
        <begin position="299"/>
        <end position="406"/>
    </location>
</feature>
<keyword evidence="1" id="KW-0677">Repeat</keyword>
<evidence type="ECO:0000256" key="5">
    <source>
        <dbReference type="SAM" id="Coils"/>
    </source>
</evidence>
<dbReference type="SUPFAM" id="SSF63520">
    <property type="entry name" value="PTS-regulatory domain, PRD"/>
    <property type="match status" value="1"/>
</dbReference>
<accession>A0A437ULD1</accession>
<dbReference type="Pfam" id="PF08279">
    <property type="entry name" value="HTH_11"/>
    <property type="match status" value="1"/>
</dbReference>
<dbReference type="GO" id="GO:0009401">
    <property type="term" value="P:phosphoenolpyruvate-dependent sugar phosphotransferase system"/>
    <property type="evidence" value="ECO:0007669"/>
    <property type="project" value="InterPro"/>
</dbReference>
<comment type="caution">
    <text evidence="8">The sequence shown here is derived from an EMBL/GenBank/DDBJ whole genome shotgun (WGS) entry which is preliminary data.</text>
</comment>
<dbReference type="CDD" id="cd05568">
    <property type="entry name" value="PTS_IIB_bgl_like"/>
    <property type="match status" value="1"/>
</dbReference>
<dbReference type="InterPro" id="IPR011608">
    <property type="entry name" value="PRD"/>
</dbReference>
<dbReference type="SUPFAM" id="SSF46785">
    <property type="entry name" value="Winged helix' DNA-binding domain"/>
    <property type="match status" value="2"/>
</dbReference>
<dbReference type="Pfam" id="PF05043">
    <property type="entry name" value="Mga"/>
    <property type="match status" value="1"/>
</dbReference>
<evidence type="ECO:0000259" key="7">
    <source>
        <dbReference type="PROSITE" id="PS51372"/>
    </source>
</evidence>
<feature type="domain" description="PTS EIIB type-2" evidence="6">
    <location>
        <begin position="409"/>
        <end position="499"/>
    </location>
</feature>
<dbReference type="Gene3D" id="1.10.10.10">
    <property type="entry name" value="Winged helix-like DNA-binding domain superfamily/Winged helix DNA-binding domain"/>
    <property type="match status" value="2"/>
</dbReference>
<evidence type="ECO:0000256" key="3">
    <source>
        <dbReference type="ARBA" id="ARBA00023159"/>
    </source>
</evidence>
<dbReference type="Gene3D" id="1.10.1790.10">
    <property type="entry name" value="PRD domain"/>
    <property type="match status" value="1"/>
</dbReference>
<dbReference type="PANTHER" id="PTHR30185:SF18">
    <property type="entry name" value="TRANSCRIPTIONAL REGULATOR MTLR"/>
    <property type="match status" value="1"/>
</dbReference>
<proteinExistence type="predicted"/>
<evidence type="ECO:0000313" key="9">
    <source>
        <dbReference type="Proteomes" id="UP000288388"/>
    </source>
</evidence>
<dbReference type="InterPro" id="IPR050661">
    <property type="entry name" value="BglG_antiterminators"/>
</dbReference>